<keyword evidence="3" id="KW-1185">Reference proteome</keyword>
<protein>
    <submittedName>
        <fullName evidence="2">Uncharacterized protein</fullName>
    </submittedName>
</protein>
<feature type="transmembrane region" description="Helical" evidence="1">
    <location>
        <begin position="7"/>
        <end position="26"/>
    </location>
</feature>
<proteinExistence type="predicted"/>
<evidence type="ECO:0000313" key="2">
    <source>
        <dbReference type="EMBL" id="KAJ2809524.1"/>
    </source>
</evidence>
<keyword evidence="1" id="KW-1133">Transmembrane helix</keyword>
<dbReference type="AlphaFoldDB" id="A0A9W8I1Q3"/>
<dbReference type="OrthoDB" id="422827at2759"/>
<evidence type="ECO:0000256" key="1">
    <source>
        <dbReference type="SAM" id="Phobius"/>
    </source>
</evidence>
<reference evidence="2" key="1">
    <citation type="submission" date="2022-07" db="EMBL/GenBank/DDBJ databases">
        <title>Phylogenomic reconstructions and comparative analyses of Kickxellomycotina fungi.</title>
        <authorList>
            <person name="Reynolds N.K."/>
            <person name="Stajich J.E."/>
            <person name="Barry K."/>
            <person name="Grigoriev I.V."/>
            <person name="Crous P."/>
            <person name="Smith M.E."/>
        </authorList>
    </citation>
    <scope>NUCLEOTIDE SEQUENCE</scope>
    <source>
        <strain evidence="2">NRRL 1565</strain>
    </source>
</reference>
<name>A0A9W8I1Q3_9FUNG</name>
<dbReference type="Proteomes" id="UP001140094">
    <property type="component" value="Unassembled WGS sequence"/>
</dbReference>
<sequence length="165" mass="18405">MIVRLHYSVDVLLAVILAFFVHHAYYISLEEAVRSQWHNCDGSKFHSPNAADQYTLVVETKEVNANLGNNVAECVISIEPEDDAAPVNENERLQVISQAQSAEDDAPDCSTLASACAVHCKYPETNSELAGKHIHQVDTAMLLNNRRPTMYLPNIVAWMDGLRLR</sequence>
<evidence type="ECO:0000313" key="3">
    <source>
        <dbReference type="Proteomes" id="UP001140094"/>
    </source>
</evidence>
<accession>A0A9W8I1Q3</accession>
<keyword evidence="1" id="KW-0812">Transmembrane</keyword>
<gene>
    <name evidence="2" type="ORF">H4R20_000026</name>
</gene>
<dbReference type="EMBL" id="JANBUO010000001">
    <property type="protein sequence ID" value="KAJ2809524.1"/>
    <property type="molecule type" value="Genomic_DNA"/>
</dbReference>
<keyword evidence="1" id="KW-0472">Membrane</keyword>
<comment type="caution">
    <text evidence="2">The sequence shown here is derived from an EMBL/GenBank/DDBJ whole genome shotgun (WGS) entry which is preliminary data.</text>
</comment>
<organism evidence="2 3">
    <name type="scientific">Coemansia guatemalensis</name>
    <dbReference type="NCBI Taxonomy" id="2761395"/>
    <lineage>
        <taxon>Eukaryota</taxon>
        <taxon>Fungi</taxon>
        <taxon>Fungi incertae sedis</taxon>
        <taxon>Zoopagomycota</taxon>
        <taxon>Kickxellomycotina</taxon>
        <taxon>Kickxellomycetes</taxon>
        <taxon>Kickxellales</taxon>
        <taxon>Kickxellaceae</taxon>
        <taxon>Coemansia</taxon>
    </lineage>
</organism>